<gene>
    <name evidence="7" type="ORF">GCM10009776_36970</name>
</gene>
<evidence type="ECO:0000256" key="2">
    <source>
        <dbReference type="ARBA" id="ARBA00022692"/>
    </source>
</evidence>
<dbReference type="EMBL" id="BAAAOG010000013">
    <property type="protein sequence ID" value="GAA1970525.1"/>
    <property type="molecule type" value="Genomic_DNA"/>
</dbReference>
<sequence>MTVEPRSPRPGWYPNNYGQTQWWDGAKWGPIAPATPQVYGPIVKTTSVGTAYLLWFLLGGVAAHRLYLRRHGSAVAIVLIYWTGVIVTSAGVGWCLMLAAVAAIWLIVDLFLIPGMARDTAS</sequence>
<evidence type="ECO:0000256" key="3">
    <source>
        <dbReference type="ARBA" id="ARBA00022989"/>
    </source>
</evidence>
<dbReference type="RefSeq" id="WP_344097554.1">
    <property type="nucleotide sequence ID" value="NZ_BAAAOG010000013.1"/>
</dbReference>
<accession>A0ABP5CXA5</accession>
<evidence type="ECO:0000259" key="6">
    <source>
        <dbReference type="Pfam" id="PF05154"/>
    </source>
</evidence>
<evidence type="ECO:0000256" key="1">
    <source>
        <dbReference type="ARBA" id="ARBA00004141"/>
    </source>
</evidence>
<feature type="transmembrane region" description="Helical" evidence="5">
    <location>
        <begin position="49"/>
        <end position="67"/>
    </location>
</feature>
<keyword evidence="2 5" id="KW-0812">Transmembrane</keyword>
<evidence type="ECO:0000313" key="8">
    <source>
        <dbReference type="Proteomes" id="UP001499933"/>
    </source>
</evidence>
<evidence type="ECO:0000256" key="4">
    <source>
        <dbReference type="ARBA" id="ARBA00023136"/>
    </source>
</evidence>
<feature type="transmembrane region" description="Helical" evidence="5">
    <location>
        <begin position="79"/>
        <end position="108"/>
    </location>
</feature>
<proteinExistence type="predicted"/>
<evidence type="ECO:0000313" key="7">
    <source>
        <dbReference type="EMBL" id="GAA1970525.1"/>
    </source>
</evidence>
<organism evidence="7 8">
    <name type="scientific">Microbacterium deminutum</name>
    <dbReference type="NCBI Taxonomy" id="344164"/>
    <lineage>
        <taxon>Bacteria</taxon>
        <taxon>Bacillati</taxon>
        <taxon>Actinomycetota</taxon>
        <taxon>Actinomycetes</taxon>
        <taxon>Micrococcales</taxon>
        <taxon>Microbacteriaceae</taxon>
        <taxon>Microbacterium</taxon>
    </lineage>
</organism>
<dbReference type="Proteomes" id="UP001499933">
    <property type="component" value="Unassembled WGS sequence"/>
</dbReference>
<keyword evidence="8" id="KW-1185">Reference proteome</keyword>
<dbReference type="InterPro" id="IPR007829">
    <property type="entry name" value="TM2"/>
</dbReference>
<reference evidence="8" key="1">
    <citation type="journal article" date="2019" name="Int. J. Syst. Evol. Microbiol.">
        <title>The Global Catalogue of Microorganisms (GCM) 10K type strain sequencing project: providing services to taxonomists for standard genome sequencing and annotation.</title>
        <authorList>
            <consortium name="The Broad Institute Genomics Platform"/>
            <consortium name="The Broad Institute Genome Sequencing Center for Infectious Disease"/>
            <person name="Wu L."/>
            <person name="Ma J."/>
        </authorList>
    </citation>
    <scope>NUCLEOTIDE SEQUENCE [LARGE SCALE GENOMIC DNA]</scope>
    <source>
        <strain evidence="8">JCM 14901</strain>
    </source>
</reference>
<name>A0ABP5CXA5_9MICO</name>
<keyword evidence="4 5" id="KW-0472">Membrane</keyword>
<comment type="caution">
    <text evidence="7">The sequence shown here is derived from an EMBL/GenBank/DDBJ whole genome shotgun (WGS) entry which is preliminary data.</text>
</comment>
<keyword evidence="3 5" id="KW-1133">Transmembrane helix</keyword>
<feature type="domain" description="TM2" evidence="6">
    <location>
        <begin position="47"/>
        <end position="86"/>
    </location>
</feature>
<protein>
    <recommendedName>
        <fullName evidence="6">TM2 domain-containing protein</fullName>
    </recommendedName>
</protein>
<evidence type="ECO:0000256" key="5">
    <source>
        <dbReference type="SAM" id="Phobius"/>
    </source>
</evidence>
<comment type="subcellular location">
    <subcellularLocation>
        <location evidence="1">Membrane</location>
        <topology evidence="1">Multi-pass membrane protein</topology>
    </subcellularLocation>
</comment>
<dbReference type="Pfam" id="PF05154">
    <property type="entry name" value="TM2"/>
    <property type="match status" value="1"/>
</dbReference>